<evidence type="ECO:0000313" key="4">
    <source>
        <dbReference type="Proteomes" id="UP000183832"/>
    </source>
</evidence>
<evidence type="ECO:0000256" key="2">
    <source>
        <dbReference type="SAM" id="MobiDB-lite"/>
    </source>
</evidence>
<dbReference type="PANTHER" id="PTHR18911">
    <property type="entry name" value="CTCL TUMOR ANTIGEN HD-CL-01"/>
    <property type="match status" value="1"/>
</dbReference>
<proteinExistence type="predicted"/>
<dbReference type="AlphaFoldDB" id="A0A1J1I308"/>
<dbReference type="GO" id="GO:0005802">
    <property type="term" value="C:trans-Golgi network"/>
    <property type="evidence" value="ECO:0007669"/>
    <property type="project" value="TreeGrafter"/>
</dbReference>
<dbReference type="EMBL" id="CVRI01000040">
    <property type="protein sequence ID" value="CRK94735.1"/>
    <property type="molecule type" value="Genomic_DNA"/>
</dbReference>
<keyword evidence="1" id="KW-0175">Coiled coil</keyword>
<dbReference type="Proteomes" id="UP000183832">
    <property type="component" value="Unassembled WGS sequence"/>
</dbReference>
<feature type="region of interest" description="Disordered" evidence="2">
    <location>
        <begin position="474"/>
        <end position="511"/>
    </location>
</feature>
<organism evidence="3 4">
    <name type="scientific">Clunio marinus</name>
    <dbReference type="NCBI Taxonomy" id="568069"/>
    <lineage>
        <taxon>Eukaryota</taxon>
        <taxon>Metazoa</taxon>
        <taxon>Ecdysozoa</taxon>
        <taxon>Arthropoda</taxon>
        <taxon>Hexapoda</taxon>
        <taxon>Insecta</taxon>
        <taxon>Pterygota</taxon>
        <taxon>Neoptera</taxon>
        <taxon>Endopterygota</taxon>
        <taxon>Diptera</taxon>
        <taxon>Nematocera</taxon>
        <taxon>Chironomoidea</taxon>
        <taxon>Chironomidae</taxon>
        <taxon>Clunio</taxon>
    </lineage>
</organism>
<dbReference type="GO" id="GO:0099518">
    <property type="term" value="P:vesicle cytoskeletal trafficking"/>
    <property type="evidence" value="ECO:0007669"/>
    <property type="project" value="TreeGrafter"/>
</dbReference>
<keyword evidence="4" id="KW-1185">Reference proteome</keyword>
<dbReference type="InterPro" id="IPR038830">
    <property type="entry name" value="CCDC186"/>
</dbReference>
<feature type="coiled-coil region" evidence="1">
    <location>
        <begin position="296"/>
        <end position="354"/>
    </location>
</feature>
<accession>A0A1J1I308</accession>
<dbReference type="STRING" id="568069.A0A1J1I308"/>
<feature type="compositionally biased region" description="Basic and acidic residues" evidence="2">
    <location>
        <begin position="474"/>
        <end position="488"/>
    </location>
</feature>
<feature type="region of interest" description="Disordered" evidence="2">
    <location>
        <begin position="1"/>
        <end position="20"/>
    </location>
</feature>
<dbReference type="OrthoDB" id="5583482at2759"/>
<dbReference type="PANTHER" id="PTHR18911:SF5">
    <property type="entry name" value="COILED-COIL DOMAIN-CONTAINING PROTEIN 186"/>
    <property type="match status" value="1"/>
</dbReference>
<sequence>MEENSNVEVVEAENNTETTQENSVVIQENGIHEIKEPEIDLSCQIQEFKSTISNLKDEVAKKADVITDLEKLKAVLEKEVIQLKRDRENAVIRYATVEKQILDSKNGKEFIEKKNKELQREIELLNGKIKGANGDKTRICGILDAKCHELKASQKEIEKLKYDNSAQESKFKWHQSKFKQETEAREIAEKKIEELTAEINQMKLKEINRAKEEVEIERNMLAEKQMMEQNATLILLKHNNEEKTRKIEVLEKKCNQLESELQALNSKHLTTCQEFEKMSHEQTYLNQQVNDSQCLLDKQMMKIAELQSNQNDLEKIRTQLSIEKESNRQMKNELSSLTAQIDEQNLETEKWKEKEIELLQLNKELTETVVKMKNECSIITSKTTAISLENQLIKKDKNYYEGIIEDLRSQLDGEIKKKNSDCQLMSKHISDKARMIENLQTKNEEALGELEAQQKKYLQTVKELNREINQLRKKVESVSRDEQGEKKSPTPSFTSESSADSHVNEYPKISLEPSQKSLIDRIVRLQNEIVRQSEKIDFLENHQAQLVEELKRYRKTNKK</sequence>
<feature type="compositionally biased region" description="Polar residues" evidence="2">
    <location>
        <begin position="489"/>
        <end position="501"/>
    </location>
</feature>
<name>A0A1J1I308_9DIPT</name>
<protein>
    <submittedName>
        <fullName evidence="3">CLUMA_CG008235, isoform A</fullName>
    </submittedName>
</protein>
<reference evidence="3 4" key="1">
    <citation type="submission" date="2015-04" db="EMBL/GenBank/DDBJ databases">
        <authorList>
            <person name="Syromyatnikov M.Y."/>
            <person name="Popov V.N."/>
        </authorList>
    </citation>
    <scope>NUCLEOTIDE SEQUENCE [LARGE SCALE GENOMIC DNA]</scope>
</reference>
<dbReference type="GO" id="GO:0031267">
    <property type="term" value="F:small GTPase binding"/>
    <property type="evidence" value="ECO:0007669"/>
    <property type="project" value="TreeGrafter"/>
</dbReference>
<evidence type="ECO:0000256" key="1">
    <source>
        <dbReference type="SAM" id="Coils"/>
    </source>
</evidence>
<feature type="coiled-coil region" evidence="1">
    <location>
        <begin position="515"/>
        <end position="559"/>
    </location>
</feature>
<evidence type="ECO:0000313" key="3">
    <source>
        <dbReference type="EMBL" id="CRK94735.1"/>
    </source>
</evidence>
<gene>
    <name evidence="3" type="ORF">CLUMA_CG008235</name>
</gene>
<feature type="coiled-coil region" evidence="1">
    <location>
        <begin position="52"/>
        <end position="267"/>
    </location>
</feature>